<dbReference type="PROSITE" id="PS50921">
    <property type="entry name" value="ANTAR"/>
    <property type="match status" value="1"/>
</dbReference>
<dbReference type="InterPro" id="IPR011006">
    <property type="entry name" value="CheY-like_superfamily"/>
</dbReference>
<feature type="domain" description="ANTAR" evidence="4">
    <location>
        <begin position="126"/>
        <end position="187"/>
    </location>
</feature>
<dbReference type="InterPro" id="IPR036513">
    <property type="entry name" value="STAS_dom_sf"/>
</dbReference>
<dbReference type="Gene3D" id="3.30.750.24">
    <property type="entry name" value="STAS domain"/>
    <property type="match status" value="1"/>
</dbReference>
<gene>
    <name evidence="5" type="ORF">SSP24_01770</name>
</gene>
<keyword evidence="6" id="KW-1185">Reference proteome</keyword>
<reference evidence="5 6" key="1">
    <citation type="submission" date="2019-06" db="EMBL/GenBank/DDBJ databases">
        <title>Whole genome shotgun sequence of Streptomyces spinoverrucosus NBRC 14228.</title>
        <authorList>
            <person name="Hosoyama A."/>
            <person name="Uohara A."/>
            <person name="Ohji S."/>
            <person name="Ichikawa N."/>
        </authorList>
    </citation>
    <scope>NUCLEOTIDE SEQUENCE [LARGE SCALE GENOMIC DNA]</scope>
    <source>
        <strain evidence="5 6">NBRC 14228</strain>
    </source>
</reference>
<dbReference type="NCBIfam" id="TIGR00377">
    <property type="entry name" value="ant_ant_sig"/>
    <property type="match status" value="1"/>
</dbReference>
<dbReference type="EMBL" id="BJND01000003">
    <property type="protein sequence ID" value="GEC02522.1"/>
    <property type="molecule type" value="Genomic_DNA"/>
</dbReference>
<dbReference type="InterPro" id="IPR002645">
    <property type="entry name" value="STAS_dom"/>
</dbReference>
<dbReference type="Gene3D" id="1.10.10.10">
    <property type="entry name" value="Winged helix-like DNA-binding domain superfamily/Winged helix DNA-binding domain"/>
    <property type="match status" value="1"/>
</dbReference>
<dbReference type="Pfam" id="PF03861">
    <property type="entry name" value="ANTAR"/>
    <property type="match status" value="1"/>
</dbReference>
<comment type="caution">
    <text evidence="5">The sequence shown here is derived from an EMBL/GenBank/DDBJ whole genome shotgun (WGS) entry which is preliminary data.</text>
</comment>
<proteinExistence type="inferred from homology"/>
<dbReference type="SUPFAM" id="SSF52172">
    <property type="entry name" value="CheY-like"/>
    <property type="match status" value="1"/>
</dbReference>
<dbReference type="InterPro" id="IPR058548">
    <property type="entry name" value="MlaB-like_STAS"/>
</dbReference>
<evidence type="ECO:0000313" key="5">
    <source>
        <dbReference type="EMBL" id="GEC02522.1"/>
    </source>
</evidence>
<dbReference type="SUPFAM" id="SSF52091">
    <property type="entry name" value="SpoIIaa-like"/>
    <property type="match status" value="1"/>
</dbReference>
<dbReference type="GO" id="GO:0003723">
    <property type="term" value="F:RNA binding"/>
    <property type="evidence" value="ECO:0007669"/>
    <property type="project" value="InterPro"/>
</dbReference>
<dbReference type="AlphaFoldDB" id="A0A4Y3V5I6"/>
<evidence type="ECO:0000313" key="6">
    <source>
        <dbReference type="Proteomes" id="UP000317881"/>
    </source>
</evidence>
<name>A0A4Y3V5I6_9ACTN</name>
<dbReference type="PANTHER" id="PTHR33495:SF2">
    <property type="entry name" value="ANTI-SIGMA FACTOR ANTAGONIST TM_1081-RELATED"/>
    <property type="match status" value="1"/>
</dbReference>
<dbReference type="PANTHER" id="PTHR33495">
    <property type="entry name" value="ANTI-SIGMA FACTOR ANTAGONIST TM_1081-RELATED-RELATED"/>
    <property type="match status" value="1"/>
</dbReference>
<evidence type="ECO:0000259" key="4">
    <source>
        <dbReference type="PROSITE" id="PS50921"/>
    </source>
</evidence>
<dbReference type="Pfam" id="PF13466">
    <property type="entry name" value="STAS_2"/>
    <property type="match status" value="1"/>
</dbReference>
<dbReference type="PROSITE" id="PS50801">
    <property type="entry name" value="STAS"/>
    <property type="match status" value="1"/>
</dbReference>
<organism evidence="5 6">
    <name type="scientific">Streptomyces spinoverrucosus</name>
    <dbReference type="NCBI Taxonomy" id="284043"/>
    <lineage>
        <taxon>Bacteria</taxon>
        <taxon>Bacillati</taxon>
        <taxon>Actinomycetota</taxon>
        <taxon>Actinomycetes</taxon>
        <taxon>Kitasatosporales</taxon>
        <taxon>Streptomycetaceae</taxon>
        <taxon>Streptomyces</taxon>
    </lineage>
</organism>
<accession>A0A4Y3V5I6</accession>
<dbReference type="OrthoDB" id="3296948at2"/>
<dbReference type="CDD" id="cd07043">
    <property type="entry name" value="STAS_anti-anti-sigma_factors"/>
    <property type="match status" value="1"/>
</dbReference>
<protein>
    <recommendedName>
        <fullName evidence="2">Anti-sigma factor antagonist</fullName>
    </recommendedName>
</protein>
<dbReference type="InterPro" id="IPR003658">
    <property type="entry name" value="Anti-sigma_ant"/>
</dbReference>
<evidence type="ECO:0000259" key="3">
    <source>
        <dbReference type="PROSITE" id="PS50801"/>
    </source>
</evidence>
<dbReference type="SMART" id="SM01012">
    <property type="entry name" value="ANTAR"/>
    <property type="match status" value="1"/>
</dbReference>
<dbReference type="GO" id="GO:0043856">
    <property type="term" value="F:anti-sigma factor antagonist activity"/>
    <property type="evidence" value="ECO:0007669"/>
    <property type="project" value="InterPro"/>
</dbReference>
<dbReference type="InterPro" id="IPR005561">
    <property type="entry name" value="ANTAR"/>
</dbReference>
<evidence type="ECO:0000256" key="1">
    <source>
        <dbReference type="ARBA" id="ARBA00009013"/>
    </source>
</evidence>
<feature type="domain" description="STAS" evidence="3">
    <location>
        <begin position="21"/>
        <end position="112"/>
    </location>
</feature>
<evidence type="ECO:0000256" key="2">
    <source>
        <dbReference type="RuleBase" id="RU003749"/>
    </source>
</evidence>
<dbReference type="Proteomes" id="UP000317881">
    <property type="component" value="Unassembled WGS sequence"/>
</dbReference>
<comment type="similarity">
    <text evidence="1 2">Belongs to the anti-sigma-factor antagonist family.</text>
</comment>
<dbReference type="InterPro" id="IPR036388">
    <property type="entry name" value="WH-like_DNA-bd_sf"/>
</dbReference>
<sequence length="219" mass="23294">MPEPAYSTQPATPAAVRPQPLTIATQPDGGRSIVVVRGELDLQAADELGAALRRVLKSAAEGIDLDMRGVTFCDCSALNVLLAVREQALAESRTVTIQSPSPATERLLTLTGTLSLFTAETDDGTDHQLGVEVVQLRRAMQTRPTIDLARGVLMATFGLSPQDAWHVLVMVSQHTNTKLHRLAQDLVTAVQGEPLPDSVQREVAAAVARLAESDGDGEA</sequence>
<dbReference type="RefSeq" id="WP_141306596.1">
    <property type="nucleotide sequence ID" value="NZ_BJND01000003.1"/>
</dbReference>